<reference evidence="7 8" key="1">
    <citation type="journal article" date="2018" name="Mol. Biol. Evol.">
        <title>Broad Genomic Sampling Reveals a Smut Pathogenic Ancestry of the Fungal Clade Ustilaginomycotina.</title>
        <authorList>
            <person name="Kijpornyongpan T."/>
            <person name="Mondo S.J."/>
            <person name="Barry K."/>
            <person name="Sandor L."/>
            <person name="Lee J."/>
            <person name="Lipzen A."/>
            <person name="Pangilinan J."/>
            <person name="LaButti K."/>
            <person name="Hainaut M."/>
            <person name="Henrissat B."/>
            <person name="Grigoriev I.V."/>
            <person name="Spatafora J.W."/>
            <person name="Aime M.C."/>
        </authorList>
    </citation>
    <scope>NUCLEOTIDE SEQUENCE [LARGE SCALE GENOMIC DNA]</scope>
    <source>
        <strain evidence="7 8">MCA 4186</strain>
    </source>
</reference>
<feature type="compositionally biased region" description="Polar residues" evidence="5">
    <location>
        <begin position="197"/>
        <end position="217"/>
    </location>
</feature>
<evidence type="ECO:0000313" key="7">
    <source>
        <dbReference type="EMBL" id="PWN96783.1"/>
    </source>
</evidence>
<dbReference type="InterPro" id="IPR036390">
    <property type="entry name" value="WH_DNA-bd_sf"/>
</dbReference>
<dbReference type="Gene3D" id="1.10.10.10">
    <property type="entry name" value="Winged helix-like DNA-binding domain superfamily/Winged helix DNA-binding domain"/>
    <property type="match status" value="1"/>
</dbReference>
<dbReference type="PANTHER" id="PTHR13149">
    <property type="entry name" value="VACUOLAR PROTEIN SORTING-ASSOCIATED PROTEIN VPS25"/>
    <property type="match status" value="1"/>
</dbReference>
<dbReference type="EMBL" id="KZ819297">
    <property type="protein sequence ID" value="PWN96783.1"/>
    <property type="molecule type" value="Genomic_DNA"/>
</dbReference>
<dbReference type="GeneID" id="37270328"/>
<evidence type="ECO:0000256" key="1">
    <source>
        <dbReference type="ARBA" id="ARBA00009674"/>
    </source>
</evidence>
<dbReference type="GO" id="GO:0042803">
    <property type="term" value="F:protein homodimerization activity"/>
    <property type="evidence" value="ECO:0007669"/>
    <property type="project" value="TreeGrafter"/>
</dbReference>
<dbReference type="SUPFAM" id="SSF46785">
    <property type="entry name" value="Winged helix' DNA-binding domain"/>
    <property type="match status" value="2"/>
</dbReference>
<dbReference type="InterPro" id="IPR008570">
    <property type="entry name" value="ESCRT-II_cplx_Vps25-sub"/>
</dbReference>
<dbReference type="FunFam" id="1.10.10.10:FF:000141">
    <property type="entry name" value="vacuolar protein-sorting-associated protein 25"/>
    <property type="match status" value="1"/>
</dbReference>
<keyword evidence="8" id="KW-1185">Reference proteome</keyword>
<evidence type="ECO:0000313" key="8">
    <source>
        <dbReference type="Proteomes" id="UP000245946"/>
    </source>
</evidence>
<dbReference type="GO" id="GO:0016236">
    <property type="term" value="P:macroautophagy"/>
    <property type="evidence" value="ECO:0007669"/>
    <property type="project" value="UniProtKB-ARBA"/>
</dbReference>
<feature type="region of interest" description="Disordered" evidence="5">
    <location>
        <begin position="194"/>
        <end position="228"/>
    </location>
</feature>
<dbReference type="InterPro" id="IPR015940">
    <property type="entry name" value="UBA"/>
</dbReference>
<feature type="compositionally biased region" description="Basic and acidic residues" evidence="5">
    <location>
        <begin position="166"/>
        <end position="177"/>
    </location>
</feature>
<dbReference type="GO" id="GO:0005198">
    <property type="term" value="F:structural molecule activity"/>
    <property type="evidence" value="ECO:0007669"/>
    <property type="project" value="TreeGrafter"/>
</dbReference>
<sequence>MSDRDTLLSMGFAPASIEWALRATRNAGLQPAMDHLLAHAGETPPAAGDDDDEEQEALADMLGKKGAGAQEEMIVGAGEAKSIKCLECGKILKSAAFASFHAEKSGHTNFEESTEEVKPLTEEEKRARLAEMRAKLEQKRALQAKESAEESKANEKIRRKAGQDLGELREEMQKKDGAPGTRFDMADMALALGTPMASGTPSRSALGSAAGTPSRSTPSPALPPLVSSSALSSSALSPAAPSSALSSAPGPSNTPSGFVLPALHAFPPFFTPQPNAATWASQAAHWSRLIRAWCAHHRVWHLDAAGSWERAGADGLLRSTLAGRSLSEAATRRVLEVMVSEGDAVWDPPRKTPPPTRAMIYWRRPEEWAERLAAWVARTGQSRSIVTFFEILEGDEADFAGMPEALLRRALDVLVRAGKAQVFGGADGEGVKFV</sequence>
<protein>
    <recommendedName>
        <fullName evidence="4">ESCRT-II complex subunit VPS25</fullName>
    </recommendedName>
</protein>
<evidence type="ECO:0000259" key="6">
    <source>
        <dbReference type="PROSITE" id="PS00028"/>
    </source>
</evidence>
<feature type="compositionally biased region" description="Basic and acidic residues" evidence="5">
    <location>
        <begin position="146"/>
        <end position="156"/>
    </location>
</feature>
<name>A0A316Z9D3_9BASI</name>
<feature type="domain" description="C2H2-type" evidence="6">
    <location>
        <begin position="85"/>
        <end position="107"/>
    </location>
</feature>
<dbReference type="Proteomes" id="UP000245946">
    <property type="component" value="Unassembled WGS sequence"/>
</dbReference>
<keyword evidence="2" id="KW-0813">Transport</keyword>
<dbReference type="OrthoDB" id="245150at2759"/>
<dbReference type="Pfam" id="PF24560">
    <property type="entry name" value="zf-C2H2_OTU1_C"/>
    <property type="match status" value="1"/>
</dbReference>
<proteinExistence type="inferred from homology"/>
<evidence type="ECO:0000256" key="2">
    <source>
        <dbReference type="ARBA" id="ARBA00022448"/>
    </source>
</evidence>
<dbReference type="InterPro" id="IPR036388">
    <property type="entry name" value="WH-like_DNA-bd_sf"/>
</dbReference>
<dbReference type="InterPro" id="IPR014041">
    <property type="entry name" value="ESCRT-II_cplx_Vps25-sub_N"/>
</dbReference>
<dbReference type="Gene3D" id="1.10.10.570">
    <property type="entry name" value="Winged helix' DNA-binding domain. Chain C. Domain 1"/>
    <property type="match status" value="1"/>
</dbReference>
<dbReference type="PROSITE" id="PS00028">
    <property type="entry name" value="ZINC_FINGER_C2H2_1"/>
    <property type="match status" value="1"/>
</dbReference>
<dbReference type="RefSeq" id="XP_025597062.1">
    <property type="nucleotide sequence ID" value="XM_025742784.1"/>
</dbReference>
<comment type="similarity">
    <text evidence="1">Belongs to the VPS25 family.</text>
</comment>
<evidence type="ECO:0000256" key="4">
    <source>
        <dbReference type="ARBA" id="ARBA00030094"/>
    </source>
</evidence>
<organism evidence="7 8">
    <name type="scientific">Tilletiopsis washingtonensis</name>
    <dbReference type="NCBI Taxonomy" id="58919"/>
    <lineage>
        <taxon>Eukaryota</taxon>
        <taxon>Fungi</taxon>
        <taxon>Dikarya</taxon>
        <taxon>Basidiomycota</taxon>
        <taxon>Ustilaginomycotina</taxon>
        <taxon>Exobasidiomycetes</taxon>
        <taxon>Entylomatales</taxon>
        <taxon>Entylomatales incertae sedis</taxon>
        <taxon>Tilletiopsis</taxon>
    </lineage>
</organism>
<accession>A0A316Z9D3</accession>
<dbReference type="SUPFAM" id="SSF46934">
    <property type="entry name" value="UBA-like"/>
    <property type="match status" value="1"/>
</dbReference>
<evidence type="ECO:0000256" key="5">
    <source>
        <dbReference type="SAM" id="MobiDB-lite"/>
    </source>
</evidence>
<gene>
    <name evidence="7" type="ORF">FA09DRAFT_330885</name>
</gene>
<dbReference type="AlphaFoldDB" id="A0A316Z9D3"/>
<evidence type="ECO:0000256" key="3">
    <source>
        <dbReference type="ARBA" id="ARBA00022927"/>
    </source>
</evidence>
<keyword evidence="3" id="KW-0653">Protein transport</keyword>
<dbReference type="Gene3D" id="1.10.8.10">
    <property type="entry name" value="DNA helicase RuvA subunit, C-terminal domain"/>
    <property type="match status" value="1"/>
</dbReference>
<dbReference type="GO" id="GO:0043328">
    <property type="term" value="P:protein transport to vacuole involved in ubiquitin-dependent protein catabolic process via the multivesicular body sorting pathway"/>
    <property type="evidence" value="ECO:0007669"/>
    <property type="project" value="TreeGrafter"/>
</dbReference>
<feature type="region of interest" description="Disordered" evidence="5">
    <location>
        <begin position="137"/>
        <end position="181"/>
    </location>
</feature>
<dbReference type="GO" id="GO:0000814">
    <property type="term" value="C:ESCRT II complex"/>
    <property type="evidence" value="ECO:0007669"/>
    <property type="project" value="InterPro"/>
</dbReference>
<dbReference type="Pfam" id="PF05871">
    <property type="entry name" value="ESCRT-II"/>
    <property type="match status" value="1"/>
</dbReference>
<dbReference type="STRING" id="58919.A0A316Z9D3"/>
<dbReference type="InterPro" id="IPR013087">
    <property type="entry name" value="Znf_C2H2_type"/>
</dbReference>
<dbReference type="PANTHER" id="PTHR13149:SF0">
    <property type="entry name" value="VACUOLAR PROTEIN-SORTING-ASSOCIATED PROTEIN 25"/>
    <property type="match status" value="1"/>
</dbReference>
<dbReference type="InterPro" id="IPR057766">
    <property type="entry name" value="Znf-C2H2_OTU1-like_C"/>
</dbReference>
<dbReference type="Pfam" id="PF22562">
    <property type="entry name" value="UBA_7"/>
    <property type="match status" value="1"/>
</dbReference>
<dbReference type="InterPro" id="IPR009060">
    <property type="entry name" value="UBA-like_sf"/>
</dbReference>